<evidence type="ECO:0000313" key="2">
    <source>
        <dbReference type="Proteomes" id="UP000270094"/>
    </source>
</evidence>
<gene>
    <name evidence="1" type="ORF">SVUK_LOCUS20050</name>
</gene>
<name>A0A3P7M153_STRVU</name>
<keyword evidence="2" id="KW-1185">Reference proteome</keyword>
<dbReference type="AlphaFoldDB" id="A0A3P7M153"/>
<proteinExistence type="predicted"/>
<dbReference type="Proteomes" id="UP000270094">
    <property type="component" value="Unassembled WGS sequence"/>
</dbReference>
<protein>
    <submittedName>
        <fullName evidence="1">Uncharacterized protein</fullName>
    </submittedName>
</protein>
<organism evidence="1 2">
    <name type="scientific">Strongylus vulgaris</name>
    <name type="common">Blood worm</name>
    <dbReference type="NCBI Taxonomy" id="40348"/>
    <lineage>
        <taxon>Eukaryota</taxon>
        <taxon>Metazoa</taxon>
        <taxon>Ecdysozoa</taxon>
        <taxon>Nematoda</taxon>
        <taxon>Chromadorea</taxon>
        <taxon>Rhabditida</taxon>
        <taxon>Rhabditina</taxon>
        <taxon>Rhabditomorpha</taxon>
        <taxon>Strongyloidea</taxon>
        <taxon>Strongylidae</taxon>
        <taxon>Strongylus</taxon>
    </lineage>
</organism>
<dbReference type="OrthoDB" id="5847909at2759"/>
<reference evidence="1 2" key="1">
    <citation type="submission" date="2018-11" db="EMBL/GenBank/DDBJ databases">
        <authorList>
            <consortium name="Pathogen Informatics"/>
        </authorList>
    </citation>
    <scope>NUCLEOTIDE SEQUENCE [LARGE SCALE GENOMIC DNA]</scope>
</reference>
<accession>A0A3P7M153</accession>
<evidence type="ECO:0000313" key="1">
    <source>
        <dbReference type="EMBL" id="VDM85052.1"/>
    </source>
</evidence>
<sequence>MGGALGLRVKVHMANERRGNLALPLGRNKFEAHEGNDFEVKCVILAYDVLV</sequence>
<dbReference type="EMBL" id="UYYB01135722">
    <property type="protein sequence ID" value="VDM85052.1"/>
    <property type="molecule type" value="Genomic_DNA"/>
</dbReference>